<evidence type="ECO:0000313" key="2">
    <source>
        <dbReference type="Proteomes" id="UP001595528"/>
    </source>
</evidence>
<organism evidence="1 2">
    <name type="scientific">Marinibaculum pumilum</name>
    <dbReference type="NCBI Taxonomy" id="1766165"/>
    <lineage>
        <taxon>Bacteria</taxon>
        <taxon>Pseudomonadati</taxon>
        <taxon>Pseudomonadota</taxon>
        <taxon>Alphaproteobacteria</taxon>
        <taxon>Rhodospirillales</taxon>
        <taxon>Rhodospirillaceae</taxon>
        <taxon>Marinibaculum</taxon>
    </lineage>
</organism>
<name>A0ABV7L2X0_9PROT</name>
<sequence length="127" mass="14126">MLDLATLDQPNKPNQFLAAPSGFSSARPHRSVPQFPMPAVELAEAFRAMALAQPRTELREQSGDGQAMEFVQRSALFRFPDIVTVQVIPVDEARSTLAIYSRSVYGHLDFGVNRKRVDLWLANLAQA</sequence>
<dbReference type="InterPro" id="IPR010865">
    <property type="entry name" value="DUF1499"/>
</dbReference>
<gene>
    <name evidence="1" type="ORF">ACFOGJ_15740</name>
</gene>
<accession>A0ABV7L2X0</accession>
<comment type="caution">
    <text evidence="1">The sequence shown here is derived from an EMBL/GenBank/DDBJ whole genome shotgun (WGS) entry which is preliminary data.</text>
</comment>
<proteinExistence type="predicted"/>
<dbReference type="Proteomes" id="UP001595528">
    <property type="component" value="Unassembled WGS sequence"/>
</dbReference>
<dbReference type="RefSeq" id="WP_379902064.1">
    <property type="nucleotide sequence ID" value="NZ_JBHRTR010000028.1"/>
</dbReference>
<reference evidence="2" key="1">
    <citation type="journal article" date="2019" name="Int. J. Syst. Evol. Microbiol.">
        <title>The Global Catalogue of Microorganisms (GCM) 10K type strain sequencing project: providing services to taxonomists for standard genome sequencing and annotation.</title>
        <authorList>
            <consortium name="The Broad Institute Genomics Platform"/>
            <consortium name="The Broad Institute Genome Sequencing Center for Infectious Disease"/>
            <person name="Wu L."/>
            <person name="Ma J."/>
        </authorList>
    </citation>
    <scope>NUCLEOTIDE SEQUENCE [LARGE SCALE GENOMIC DNA]</scope>
    <source>
        <strain evidence="2">KCTC 42964</strain>
    </source>
</reference>
<keyword evidence="2" id="KW-1185">Reference proteome</keyword>
<evidence type="ECO:0000313" key="1">
    <source>
        <dbReference type="EMBL" id="MFC3228696.1"/>
    </source>
</evidence>
<dbReference type="Pfam" id="PF07386">
    <property type="entry name" value="DUF1499"/>
    <property type="match status" value="1"/>
</dbReference>
<dbReference type="EMBL" id="JBHRTR010000028">
    <property type="protein sequence ID" value="MFC3228696.1"/>
    <property type="molecule type" value="Genomic_DNA"/>
</dbReference>
<protein>
    <submittedName>
        <fullName evidence="1">DUF1499 domain-containing protein</fullName>
    </submittedName>
</protein>